<dbReference type="InterPro" id="IPR058626">
    <property type="entry name" value="MdtA-like_b-barrel"/>
</dbReference>
<dbReference type="GO" id="GO:0030313">
    <property type="term" value="C:cell envelope"/>
    <property type="evidence" value="ECO:0007669"/>
    <property type="project" value="UniProtKB-SubCell"/>
</dbReference>
<feature type="domain" description="Multidrug resistance protein MdtA-like beta-barrel" evidence="7">
    <location>
        <begin position="273"/>
        <end position="360"/>
    </location>
</feature>
<dbReference type="GO" id="GO:0046677">
    <property type="term" value="P:response to antibiotic"/>
    <property type="evidence" value="ECO:0007669"/>
    <property type="project" value="TreeGrafter"/>
</dbReference>
<keyword evidence="3" id="KW-0175">Coiled coil</keyword>
<gene>
    <name evidence="9" type="primary">bepF</name>
    <name evidence="9" type="ORF">K239x_28650</name>
</gene>
<comment type="similarity">
    <text evidence="2">Belongs to the membrane fusion protein (MFP) (TC 8.A.1) family.</text>
</comment>
<evidence type="ECO:0000259" key="8">
    <source>
        <dbReference type="Pfam" id="PF25967"/>
    </source>
</evidence>
<dbReference type="GO" id="GO:0022857">
    <property type="term" value="F:transmembrane transporter activity"/>
    <property type="evidence" value="ECO:0007669"/>
    <property type="project" value="InterPro"/>
</dbReference>
<evidence type="ECO:0000313" key="9">
    <source>
        <dbReference type="EMBL" id="QDT10874.1"/>
    </source>
</evidence>
<dbReference type="InterPro" id="IPR058624">
    <property type="entry name" value="MdtA-like_HH"/>
</dbReference>
<feature type="domain" description="Multidrug resistance protein MdtA-like C-terminal permuted SH3" evidence="8">
    <location>
        <begin position="368"/>
        <end position="425"/>
    </location>
</feature>
<name>A0A517NUS0_9BACT</name>
<dbReference type="InterPro" id="IPR058625">
    <property type="entry name" value="MdtA-like_BSH"/>
</dbReference>
<evidence type="ECO:0000259" key="7">
    <source>
        <dbReference type="Pfam" id="PF25944"/>
    </source>
</evidence>
<comment type="subcellular location">
    <subcellularLocation>
        <location evidence="1">Cell envelope</location>
    </subcellularLocation>
</comment>
<proteinExistence type="inferred from homology"/>
<dbReference type="Gene3D" id="2.40.420.20">
    <property type="match status" value="1"/>
</dbReference>
<sequence>MRFQFIPSENTADNQDLDRRGRSIPTTAMAVASSLAILLVAGCGKGPSGPMQMPTPTVTVAKPVVKQIVEWDAYTGRLEAVDLVEVRARVGGYLQSVHFDEGQVIEKGDLLFIIDPRPFEAELNAAKAKLQQSESRLKQAEAKLDEAKARSSQSDAQLNLAELRYNRARQLSQRNAGSQEELDEREAELLQAKADIEGVKASVQSAQADIATSQAEIAIARAGMETAELNLQYTEIRSPVSGRISRQAITEGNLIAGGTASSSLLTTITSMHPIYCVFDATEQDVLKYVRLAQSGERESSRVAKNPVFLGLVDEDGFPHRGHMDFVDNRFDVDTASMRARCVFSNDDQLLLPGMFSRIRIPGSASYEAVLIPDSAVGTDQSSQYVYVVVDGKIERRPIETGPIVDGLRVIRKGLTGDETLVIEGLLQSRPDAEVNVVEGTIEAIEDGLPDNYQPVPKEEWISPGPDPLPKSASSTNQINPIRWANQSVMGCLGHVPEERFAFSHMVHLASGSVFTATETSVRVLPPQAAGNQGGTYS</sequence>
<dbReference type="GO" id="GO:0005886">
    <property type="term" value="C:plasma membrane"/>
    <property type="evidence" value="ECO:0007669"/>
    <property type="project" value="TreeGrafter"/>
</dbReference>
<organism evidence="9 10">
    <name type="scientific">Stieleria marina</name>
    <dbReference type="NCBI Taxonomy" id="1930275"/>
    <lineage>
        <taxon>Bacteria</taxon>
        <taxon>Pseudomonadati</taxon>
        <taxon>Planctomycetota</taxon>
        <taxon>Planctomycetia</taxon>
        <taxon>Pirellulales</taxon>
        <taxon>Pirellulaceae</taxon>
        <taxon>Stieleria</taxon>
    </lineage>
</organism>
<dbReference type="Pfam" id="PF25876">
    <property type="entry name" value="HH_MFP_RND"/>
    <property type="match status" value="1"/>
</dbReference>
<evidence type="ECO:0000256" key="2">
    <source>
        <dbReference type="ARBA" id="ARBA00009477"/>
    </source>
</evidence>
<dbReference type="SUPFAM" id="SSF111369">
    <property type="entry name" value="HlyD-like secretion proteins"/>
    <property type="match status" value="3"/>
</dbReference>
<dbReference type="PANTHER" id="PTHR30158:SF10">
    <property type="entry name" value="CATION EFFLUX PUMP"/>
    <property type="match status" value="1"/>
</dbReference>
<evidence type="ECO:0000313" key="10">
    <source>
        <dbReference type="Proteomes" id="UP000319817"/>
    </source>
</evidence>
<dbReference type="Pfam" id="PF25944">
    <property type="entry name" value="Beta-barrel_RND"/>
    <property type="match status" value="1"/>
</dbReference>
<reference evidence="9 10" key="1">
    <citation type="submission" date="2019-02" db="EMBL/GenBank/DDBJ databases">
        <title>Deep-cultivation of Planctomycetes and their phenomic and genomic characterization uncovers novel biology.</title>
        <authorList>
            <person name="Wiegand S."/>
            <person name="Jogler M."/>
            <person name="Boedeker C."/>
            <person name="Pinto D."/>
            <person name="Vollmers J."/>
            <person name="Rivas-Marin E."/>
            <person name="Kohn T."/>
            <person name="Peeters S.H."/>
            <person name="Heuer A."/>
            <person name="Rast P."/>
            <person name="Oberbeckmann S."/>
            <person name="Bunk B."/>
            <person name="Jeske O."/>
            <person name="Meyerdierks A."/>
            <person name="Storesund J.E."/>
            <person name="Kallscheuer N."/>
            <person name="Luecker S."/>
            <person name="Lage O.M."/>
            <person name="Pohl T."/>
            <person name="Merkel B.J."/>
            <person name="Hornburger P."/>
            <person name="Mueller R.-W."/>
            <person name="Bruemmer F."/>
            <person name="Labrenz M."/>
            <person name="Spormann A.M."/>
            <person name="Op den Camp H."/>
            <person name="Overmann J."/>
            <person name="Amann R."/>
            <person name="Jetten M.S.M."/>
            <person name="Mascher T."/>
            <person name="Medema M.H."/>
            <person name="Devos D.P."/>
            <person name="Kaster A.-K."/>
            <person name="Ovreas L."/>
            <person name="Rohde M."/>
            <person name="Galperin M.Y."/>
            <person name="Jogler C."/>
        </authorList>
    </citation>
    <scope>NUCLEOTIDE SEQUENCE [LARGE SCALE GENOMIC DNA]</scope>
    <source>
        <strain evidence="9 10">K23_9</strain>
    </source>
</reference>
<keyword evidence="10" id="KW-1185">Reference proteome</keyword>
<evidence type="ECO:0000256" key="1">
    <source>
        <dbReference type="ARBA" id="ARBA00004196"/>
    </source>
</evidence>
<dbReference type="InterPro" id="IPR006143">
    <property type="entry name" value="RND_pump_MFP"/>
</dbReference>
<feature type="region of interest" description="Disordered" evidence="4">
    <location>
        <begin position="1"/>
        <end position="20"/>
    </location>
</feature>
<protein>
    <submittedName>
        <fullName evidence="9">Efflux pump periplasmic linker BepF</fullName>
    </submittedName>
</protein>
<evidence type="ECO:0000256" key="4">
    <source>
        <dbReference type="SAM" id="MobiDB-lite"/>
    </source>
</evidence>
<dbReference type="Pfam" id="PF25967">
    <property type="entry name" value="RND-MFP_C"/>
    <property type="match status" value="1"/>
</dbReference>
<dbReference type="InterPro" id="IPR058627">
    <property type="entry name" value="MdtA-like_C"/>
</dbReference>
<evidence type="ECO:0000256" key="3">
    <source>
        <dbReference type="SAM" id="Coils"/>
    </source>
</evidence>
<evidence type="ECO:0000259" key="5">
    <source>
        <dbReference type="Pfam" id="PF25876"/>
    </source>
</evidence>
<dbReference type="Proteomes" id="UP000319817">
    <property type="component" value="Chromosome"/>
</dbReference>
<dbReference type="Gene3D" id="2.40.50.100">
    <property type="match status" value="2"/>
</dbReference>
<feature type="domain" description="Multidrug resistance protein MdtA-like alpha-helical hairpin" evidence="5">
    <location>
        <begin position="144"/>
        <end position="211"/>
    </location>
</feature>
<dbReference type="EMBL" id="CP036526">
    <property type="protein sequence ID" value="QDT10874.1"/>
    <property type="molecule type" value="Genomic_DNA"/>
</dbReference>
<dbReference type="Pfam" id="PF25917">
    <property type="entry name" value="BSH_RND"/>
    <property type="match status" value="1"/>
</dbReference>
<dbReference type="Gene3D" id="2.40.30.170">
    <property type="match status" value="1"/>
</dbReference>
<feature type="domain" description="Multidrug resistance protein MdtA-like barrel-sandwich hybrid" evidence="6">
    <location>
        <begin position="84"/>
        <end position="266"/>
    </location>
</feature>
<feature type="coiled-coil region" evidence="3">
    <location>
        <begin position="123"/>
        <end position="202"/>
    </location>
</feature>
<accession>A0A517NUS0</accession>
<dbReference type="PANTHER" id="PTHR30158">
    <property type="entry name" value="ACRA/E-RELATED COMPONENT OF DRUG EFFLUX TRANSPORTER"/>
    <property type="match status" value="1"/>
</dbReference>
<evidence type="ECO:0000259" key="6">
    <source>
        <dbReference type="Pfam" id="PF25917"/>
    </source>
</evidence>
<dbReference type="AlphaFoldDB" id="A0A517NUS0"/>
<dbReference type="NCBIfam" id="TIGR01730">
    <property type="entry name" value="RND_mfp"/>
    <property type="match status" value="1"/>
</dbReference>